<dbReference type="PANTHER" id="PTHR14389:SF3">
    <property type="entry name" value="PROTEIN FAM111A-LIKE"/>
    <property type="match status" value="1"/>
</dbReference>
<keyword evidence="1" id="KW-1133">Transmembrane helix</keyword>
<organism evidence="2 3">
    <name type="scientific">Mastacembelus armatus</name>
    <name type="common">zig-zag eel</name>
    <dbReference type="NCBI Taxonomy" id="205130"/>
    <lineage>
        <taxon>Eukaryota</taxon>
        <taxon>Metazoa</taxon>
        <taxon>Chordata</taxon>
        <taxon>Craniata</taxon>
        <taxon>Vertebrata</taxon>
        <taxon>Euteleostomi</taxon>
        <taxon>Actinopterygii</taxon>
        <taxon>Neopterygii</taxon>
        <taxon>Teleostei</taxon>
        <taxon>Neoteleostei</taxon>
        <taxon>Acanthomorphata</taxon>
        <taxon>Anabantaria</taxon>
        <taxon>Synbranchiformes</taxon>
        <taxon>Mastacembelidae</taxon>
        <taxon>Mastacembelus</taxon>
    </lineage>
</organism>
<dbReference type="SUPFAM" id="SSF50494">
    <property type="entry name" value="Trypsin-like serine proteases"/>
    <property type="match status" value="1"/>
</dbReference>
<evidence type="ECO:0000313" key="2">
    <source>
        <dbReference type="Ensembl" id="ENSMAMP00000060871.1"/>
    </source>
</evidence>
<protein>
    <submittedName>
        <fullName evidence="2">Protein FAM111A-like</fullName>
    </submittedName>
</protein>
<name>A0A7N9AZZ6_9TELE</name>
<dbReference type="AlphaFoldDB" id="A0A7N9AZZ6"/>
<keyword evidence="1" id="KW-0812">Transmembrane</keyword>
<dbReference type="GeneID" id="113139739"/>
<keyword evidence="3" id="KW-1185">Reference proteome</keyword>
<dbReference type="InParanoid" id="A0A7N9AZZ6"/>
<dbReference type="Pfam" id="PF13365">
    <property type="entry name" value="Trypsin_2"/>
    <property type="match status" value="1"/>
</dbReference>
<sequence>MENSQPGGAAAPQDPRLHRHIVDDCGNDPQQFRRCDTTTVYKIQQGRVSVKRTFRMTFNGDNIRKIDNLQPEHLPDWDVPSVKELSKSICRLHVKCLSVRRQGTGFVLFDNYIMTNAHLFRYHDAFQTDGWIANTTVTAVFNCEDPDPSTWNIFDVQRPVAGLTNKELDYVVLELKPQCQMNQFDVPPGLLNKFSPVPANGEACVIGHPGGSVKKIDPTCVIEKEKRKEAVEEYLDLYKDEDRPTLLYFGIKQHFETHPIKNIVEGGKKADKVVTYKTFMYHGSSGSPVFDANCRVFGLHSGGYGHELPGHMEAVIELAHPLLNIFKSFVTELRDNGNEELLSKVKEAAKGNHDLENILKDVMYVGVLHQVKRSLEYLLNPFLVCIFVCVIGVVFYICIGL</sequence>
<dbReference type="Proteomes" id="UP000261640">
    <property type="component" value="Unplaced"/>
</dbReference>
<reference evidence="2" key="2">
    <citation type="submission" date="2025-09" db="UniProtKB">
        <authorList>
            <consortium name="Ensembl"/>
        </authorList>
    </citation>
    <scope>IDENTIFICATION</scope>
</reference>
<dbReference type="RefSeq" id="XP_026178996.1">
    <property type="nucleotide sequence ID" value="XM_026323211.2"/>
</dbReference>
<keyword evidence="1" id="KW-0472">Membrane</keyword>
<dbReference type="InterPro" id="IPR043504">
    <property type="entry name" value="Peptidase_S1_PA_chymotrypsin"/>
</dbReference>
<dbReference type="Ensembl" id="ENSMAMT00000055509.1">
    <property type="protein sequence ID" value="ENSMAMP00000060871.1"/>
    <property type="gene ID" value="ENSMAMG00000027213.1"/>
</dbReference>
<reference evidence="2" key="1">
    <citation type="submission" date="2025-08" db="UniProtKB">
        <authorList>
            <consortium name="Ensembl"/>
        </authorList>
    </citation>
    <scope>IDENTIFICATION</scope>
</reference>
<evidence type="ECO:0000313" key="3">
    <source>
        <dbReference type="Proteomes" id="UP000261640"/>
    </source>
</evidence>
<dbReference type="Gene3D" id="2.40.10.10">
    <property type="entry name" value="Trypsin-like serine proteases"/>
    <property type="match status" value="1"/>
</dbReference>
<evidence type="ECO:0000256" key="1">
    <source>
        <dbReference type="SAM" id="Phobius"/>
    </source>
</evidence>
<feature type="transmembrane region" description="Helical" evidence="1">
    <location>
        <begin position="377"/>
        <end position="399"/>
    </location>
</feature>
<dbReference type="PANTHER" id="PTHR14389">
    <property type="entry name" value="SI:CH1073-475A24.1"/>
    <property type="match status" value="1"/>
</dbReference>
<dbReference type="InterPro" id="IPR009003">
    <property type="entry name" value="Peptidase_S1_PA"/>
</dbReference>
<dbReference type="GeneTree" id="ENSGT00390000005182"/>
<proteinExistence type="predicted"/>
<accession>A0A7N9AZZ6</accession>
<dbReference type="OrthoDB" id="10025068at2759"/>